<comment type="caution">
    <text evidence="2">The sequence shown here is derived from an EMBL/GenBank/DDBJ whole genome shotgun (WGS) entry which is preliminary data.</text>
</comment>
<name>A0A8T0S4L4_PANVG</name>
<feature type="region of interest" description="Disordered" evidence="1">
    <location>
        <begin position="1"/>
        <end position="36"/>
    </location>
</feature>
<sequence>MYPPSHSSRSPPLRGDDSPRFRTITGHQQSRYLPSPSIFRTLEITHPSALSCSCAHSASSPPHSDDGAAGGARQSHGSRPAWPGPGQERVKPCGEHVAALIPARSSTITSSICSPCLPRCRATPTSHRGPLPARTPLLPPPSRHPHLPIRRPYLPRRAARPCFPCRRATPTRRQELLRPDLLRRDVFVAPAGVVTYLANTDGRRKRTSGGSACSTPSKAPTARTCPSSASPAGPTHPPPHHRPPGLLSGAPRLPDRHLPPGASCLPWDFDRV</sequence>
<dbReference type="EMBL" id="CM029046">
    <property type="protein sequence ID" value="KAG2591489.1"/>
    <property type="molecule type" value="Genomic_DNA"/>
</dbReference>
<feature type="compositionally biased region" description="Low complexity" evidence="1">
    <location>
        <begin position="1"/>
        <end position="12"/>
    </location>
</feature>
<accession>A0A8T0S4L4</accession>
<feature type="compositionally biased region" description="Polar residues" evidence="1">
    <location>
        <begin position="208"/>
        <end position="218"/>
    </location>
</feature>
<keyword evidence="3" id="KW-1185">Reference proteome</keyword>
<protein>
    <submittedName>
        <fullName evidence="2">Uncharacterized protein</fullName>
    </submittedName>
</protein>
<gene>
    <name evidence="2" type="ORF">PVAP13_5NG448358</name>
</gene>
<dbReference type="AlphaFoldDB" id="A0A8T0S4L4"/>
<organism evidence="2 3">
    <name type="scientific">Panicum virgatum</name>
    <name type="common">Blackwell switchgrass</name>
    <dbReference type="NCBI Taxonomy" id="38727"/>
    <lineage>
        <taxon>Eukaryota</taxon>
        <taxon>Viridiplantae</taxon>
        <taxon>Streptophyta</taxon>
        <taxon>Embryophyta</taxon>
        <taxon>Tracheophyta</taxon>
        <taxon>Spermatophyta</taxon>
        <taxon>Magnoliopsida</taxon>
        <taxon>Liliopsida</taxon>
        <taxon>Poales</taxon>
        <taxon>Poaceae</taxon>
        <taxon>PACMAD clade</taxon>
        <taxon>Panicoideae</taxon>
        <taxon>Panicodae</taxon>
        <taxon>Paniceae</taxon>
        <taxon>Panicinae</taxon>
        <taxon>Panicum</taxon>
        <taxon>Panicum sect. Hiantes</taxon>
    </lineage>
</organism>
<evidence type="ECO:0000256" key="1">
    <source>
        <dbReference type="SAM" id="MobiDB-lite"/>
    </source>
</evidence>
<feature type="compositionally biased region" description="Low complexity" evidence="1">
    <location>
        <begin position="52"/>
        <end position="62"/>
    </location>
</feature>
<evidence type="ECO:0000313" key="2">
    <source>
        <dbReference type="EMBL" id="KAG2591489.1"/>
    </source>
</evidence>
<feature type="region of interest" description="Disordered" evidence="1">
    <location>
        <begin position="124"/>
        <end position="149"/>
    </location>
</feature>
<evidence type="ECO:0000313" key="3">
    <source>
        <dbReference type="Proteomes" id="UP000823388"/>
    </source>
</evidence>
<reference evidence="2" key="1">
    <citation type="submission" date="2020-05" db="EMBL/GenBank/DDBJ databases">
        <title>WGS assembly of Panicum virgatum.</title>
        <authorList>
            <person name="Lovell J.T."/>
            <person name="Jenkins J."/>
            <person name="Shu S."/>
            <person name="Juenger T.E."/>
            <person name="Schmutz J."/>
        </authorList>
    </citation>
    <scope>NUCLEOTIDE SEQUENCE</scope>
    <source>
        <strain evidence="2">AP13</strain>
    </source>
</reference>
<feature type="region of interest" description="Disordered" evidence="1">
    <location>
        <begin position="52"/>
        <end position="90"/>
    </location>
</feature>
<dbReference type="Proteomes" id="UP000823388">
    <property type="component" value="Chromosome 5N"/>
</dbReference>
<proteinExistence type="predicted"/>
<feature type="region of interest" description="Disordered" evidence="1">
    <location>
        <begin position="202"/>
        <end position="262"/>
    </location>
</feature>